<feature type="transmembrane region" description="Helical" evidence="9">
    <location>
        <begin position="96"/>
        <end position="118"/>
    </location>
</feature>
<keyword evidence="8 9" id="KW-0472">Membrane</keyword>
<evidence type="ECO:0000256" key="7">
    <source>
        <dbReference type="ARBA" id="ARBA00022989"/>
    </source>
</evidence>
<dbReference type="PANTHER" id="PTHR32502">
    <property type="entry name" value="N-ACETYLGALACTOSAMINE PERMEASE II COMPONENT-RELATED"/>
    <property type="match status" value="1"/>
</dbReference>
<feature type="transmembrane region" description="Helical" evidence="9">
    <location>
        <begin position="203"/>
        <end position="229"/>
    </location>
</feature>
<keyword evidence="11" id="KW-1185">Reference proteome</keyword>
<keyword evidence="2" id="KW-0813">Transport</keyword>
<feature type="transmembrane region" description="Helical" evidence="9">
    <location>
        <begin position="173"/>
        <end position="191"/>
    </location>
</feature>
<protein>
    <submittedName>
        <fullName evidence="10">PTS sugar transporter subunit IIC</fullName>
    </submittedName>
</protein>
<accession>A0A923LA92</accession>
<dbReference type="PROSITE" id="PS51106">
    <property type="entry name" value="PTS_EIIC_TYPE_4"/>
    <property type="match status" value="1"/>
</dbReference>
<evidence type="ECO:0000256" key="4">
    <source>
        <dbReference type="ARBA" id="ARBA00022597"/>
    </source>
</evidence>
<comment type="subcellular location">
    <subcellularLocation>
        <location evidence="1">Cell membrane</location>
        <topology evidence="1">Multi-pass membrane protein</topology>
    </subcellularLocation>
</comment>
<evidence type="ECO:0000256" key="3">
    <source>
        <dbReference type="ARBA" id="ARBA00022475"/>
    </source>
</evidence>
<dbReference type="AlphaFoldDB" id="A0A923LA92"/>
<keyword evidence="7 9" id="KW-1133">Transmembrane helix</keyword>
<keyword evidence="4 10" id="KW-0762">Sugar transport</keyword>
<evidence type="ECO:0000256" key="5">
    <source>
        <dbReference type="ARBA" id="ARBA00022683"/>
    </source>
</evidence>
<dbReference type="Pfam" id="PF03609">
    <property type="entry name" value="EII-Sor"/>
    <property type="match status" value="1"/>
</dbReference>
<reference evidence="10" key="1">
    <citation type="submission" date="2020-08" db="EMBL/GenBank/DDBJ databases">
        <title>Genome public.</title>
        <authorList>
            <person name="Liu C."/>
            <person name="Sun Q."/>
        </authorList>
    </citation>
    <scope>NUCLEOTIDE SEQUENCE</scope>
    <source>
        <strain evidence="10">NSJ-68</strain>
    </source>
</reference>
<dbReference type="EMBL" id="JACOOR010000001">
    <property type="protein sequence ID" value="MBC5658535.1"/>
    <property type="molecule type" value="Genomic_DNA"/>
</dbReference>
<dbReference type="GO" id="GO:0005886">
    <property type="term" value="C:plasma membrane"/>
    <property type="evidence" value="ECO:0007669"/>
    <property type="project" value="UniProtKB-SubCell"/>
</dbReference>
<gene>
    <name evidence="10" type="ORF">H8S44_01880</name>
</gene>
<organism evidence="10 11">
    <name type="scientific">Anaerosacchariphilus hominis</name>
    <dbReference type="NCBI Taxonomy" id="2763017"/>
    <lineage>
        <taxon>Bacteria</taxon>
        <taxon>Bacillati</taxon>
        <taxon>Bacillota</taxon>
        <taxon>Clostridia</taxon>
        <taxon>Lachnospirales</taxon>
        <taxon>Lachnospiraceae</taxon>
        <taxon>Anaerosacchariphilus</taxon>
    </lineage>
</organism>
<dbReference type="InterPro" id="IPR004700">
    <property type="entry name" value="PTS_IIC_man"/>
</dbReference>
<keyword evidence="5" id="KW-0598">Phosphotransferase system</keyword>
<evidence type="ECO:0000256" key="8">
    <source>
        <dbReference type="ARBA" id="ARBA00023136"/>
    </source>
</evidence>
<dbReference type="GO" id="GO:0009401">
    <property type="term" value="P:phosphoenolpyruvate-dependent sugar phosphotransferase system"/>
    <property type="evidence" value="ECO:0007669"/>
    <property type="project" value="UniProtKB-KW"/>
</dbReference>
<keyword evidence="3" id="KW-1003">Cell membrane</keyword>
<comment type="caution">
    <text evidence="10">The sequence shown here is derived from an EMBL/GenBank/DDBJ whole genome shotgun (WGS) entry which is preliminary data.</text>
</comment>
<name>A0A923LA92_9FIRM</name>
<keyword evidence="6 9" id="KW-0812">Transmembrane</keyword>
<sequence length="256" mass="27070">MTALLLAIATFFSDVTHMFTSYLDRPIIMGPIVGLIMGDLQTGCIIGASLELFYAGSVPVGAYCPPDSLVGGVLGTAFAISLASTSEMALTFSLPIALFSQMVVNALLSAVSLVVRLADKFALEGNGRGVSSVLFICGGLRSLLKAVIVYFAFALGSDRAMLLLDKIPEVITQGMTVAGGLLPALGIAMLIKIMMNEKVVPYYFLGYLLAAYLGVPVLGIALLGIILIITKFDFKTLFSEKGTTQFAVEEVADDDF</sequence>
<proteinExistence type="predicted"/>
<dbReference type="Proteomes" id="UP000649345">
    <property type="component" value="Unassembled WGS sequence"/>
</dbReference>
<evidence type="ECO:0000313" key="10">
    <source>
        <dbReference type="EMBL" id="MBC5658535.1"/>
    </source>
</evidence>
<dbReference type="InterPro" id="IPR050303">
    <property type="entry name" value="GatZ_KbaZ_carbometab"/>
</dbReference>
<evidence type="ECO:0000313" key="11">
    <source>
        <dbReference type="Proteomes" id="UP000649345"/>
    </source>
</evidence>
<dbReference type="RefSeq" id="WP_186872758.1">
    <property type="nucleotide sequence ID" value="NZ_JACOOR010000001.1"/>
</dbReference>
<evidence type="ECO:0000256" key="2">
    <source>
        <dbReference type="ARBA" id="ARBA00022448"/>
    </source>
</evidence>
<evidence type="ECO:0000256" key="1">
    <source>
        <dbReference type="ARBA" id="ARBA00004651"/>
    </source>
</evidence>
<evidence type="ECO:0000256" key="9">
    <source>
        <dbReference type="SAM" id="Phobius"/>
    </source>
</evidence>
<dbReference type="PANTHER" id="PTHR32502:SF8">
    <property type="entry name" value="N-ACETYLGALACTOSAMINE PERMEASE IIC COMPONENT 1"/>
    <property type="match status" value="1"/>
</dbReference>
<feature type="transmembrane region" description="Helical" evidence="9">
    <location>
        <begin position="130"/>
        <end position="153"/>
    </location>
</feature>
<evidence type="ECO:0000256" key="6">
    <source>
        <dbReference type="ARBA" id="ARBA00022692"/>
    </source>
</evidence>
<feature type="transmembrane region" description="Helical" evidence="9">
    <location>
        <begin position="66"/>
        <end position="84"/>
    </location>
</feature>
<feature type="transmembrane region" description="Helical" evidence="9">
    <location>
        <begin position="28"/>
        <end position="54"/>
    </location>
</feature>